<evidence type="ECO:0000256" key="1">
    <source>
        <dbReference type="ARBA" id="ARBA00022679"/>
    </source>
</evidence>
<feature type="domain" description="Cobalamin adenosyltransferase-like" evidence="6">
    <location>
        <begin position="8"/>
        <end position="165"/>
    </location>
</feature>
<dbReference type="Gene3D" id="1.20.1200.10">
    <property type="entry name" value="Cobalamin adenosyltransferase-like"/>
    <property type="match status" value="1"/>
</dbReference>
<evidence type="ECO:0000256" key="3">
    <source>
        <dbReference type="ARBA" id="ARBA00022840"/>
    </source>
</evidence>
<evidence type="ECO:0000256" key="2">
    <source>
        <dbReference type="ARBA" id="ARBA00022741"/>
    </source>
</evidence>
<protein>
    <recommendedName>
        <fullName evidence="4">Cobalamin adenosyltransferase</fullName>
        <ecNumber evidence="4">2.5.1.-</ecNumber>
    </recommendedName>
</protein>
<feature type="region of interest" description="Disordered" evidence="5">
    <location>
        <begin position="1"/>
        <end position="23"/>
    </location>
</feature>
<evidence type="ECO:0000256" key="4">
    <source>
        <dbReference type="RuleBase" id="RU366026"/>
    </source>
</evidence>
<dbReference type="InterPro" id="IPR029499">
    <property type="entry name" value="PduO-typ"/>
</dbReference>
<dbReference type="InterPro" id="IPR036451">
    <property type="entry name" value="CblAdoTrfase-like_sf"/>
</dbReference>
<evidence type="ECO:0000313" key="7">
    <source>
        <dbReference type="EMBL" id="MBB5019862.1"/>
    </source>
</evidence>
<dbReference type="SUPFAM" id="SSF89028">
    <property type="entry name" value="Cobalamin adenosyltransferase-like"/>
    <property type="match status" value="1"/>
</dbReference>
<reference evidence="7 8" key="1">
    <citation type="submission" date="2020-08" db="EMBL/GenBank/DDBJ databases">
        <title>Genomic Encyclopedia of Type Strains, Phase IV (KMG-IV): sequencing the most valuable type-strain genomes for metagenomic binning, comparative biology and taxonomic classification.</title>
        <authorList>
            <person name="Goeker M."/>
        </authorList>
    </citation>
    <scope>NUCLEOTIDE SEQUENCE [LARGE SCALE GENOMIC DNA]</scope>
    <source>
        <strain evidence="7 8">DSM 27165</strain>
    </source>
</reference>
<keyword evidence="4" id="KW-0169">Cobalamin biosynthesis</keyword>
<dbReference type="Pfam" id="PF01923">
    <property type="entry name" value="Cob_adeno_trans"/>
    <property type="match status" value="1"/>
</dbReference>
<evidence type="ECO:0000259" key="6">
    <source>
        <dbReference type="Pfam" id="PF01923"/>
    </source>
</evidence>
<keyword evidence="8" id="KW-1185">Reference proteome</keyword>
<dbReference type="EMBL" id="JACHHY010000021">
    <property type="protein sequence ID" value="MBB5019862.1"/>
    <property type="molecule type" value="Genomic_DNA"/>
</dbReference>
<dbReference type="GO" id="GO:0008817">
    <property type="term" value="F:corrinoid adenosyltransferase activity"/>
    <property type="evidence" value="ECO:0007669"/>
    <property type="project" value="TreeGrafter"/>
</dbReference>
<evidence type="ECO:0000256" key="5">
    <source>
        <dbReference type="SAM" id="MobiDB-lite"/>
    </source>
</evidence>
<name>A0A840MSW2_9PROT</name>
<dbReference type="Proteomes" id="UP000575898">
    <property type="component" value="Unassembled WGS sequence"/>
</dbReference>
<dbReference type="GO" id="GO:0009236">
    <property type="term" value="P:cobalamin biosynthetic process"/>
    <property type="evidence" value="ECO:0007669"/>
    <property type="project" value="UniProtKB-UniRule"/>
</dbReference>
<dbReference type="EC" id="2.5.1.-" evidence="4"/>
<dbReference type="InterPro" id="IPR016030">
    <property type="entry name" value="CblAdoTrfase-like"/>
</dbReference>
<keyword evidence="3 4" id="KW-0067">ATP-binding</keyword>
<comment type="catalytic activity">
    <reaction evidence="4">
        <text>2 cob(II)alamin + AH2 + 2 ATP = 2 adenosylcob(III)alamin + 2 triphosphate + A + 2 H(+)</text>
        <dbReference type="Rhea" id="RHEA:53304"/>
        <dbReference type="ChEBI" id="CHEBI:13193"/>
        <dbReference type="ChEBI" id="CHEBI:15378"/>
        <dbReference type="ChEBI" id="CHEBI:16304"/>
        <dbReference type="ChEBI" id="CHEBI:17499"/>
        <dbReference type="ChEBI" id="CHEBI:18036"/>
        <dbReference type="ChEBI" id="CHEBI:18408"/>
        <dbReference type="ChEBI" id="CHEBI:30616"/>
    </reaction>
</comment>
<dbReference type="RefSeq" id="WP_184041286.1">
    <property type="nucleotide sequence ID" value="NZ_JACHHY010000021.1"/>
</dbReference>
<evidence type="ECO:0000313" key="8">
    <source>
        <dbReference type="Proteomes" id="UP000575898"/>
    </source>
</evidence>
<keyword evidence="1 4" id="KW-0808">Transferase</keyword>
<organism evidence="7 8">
    <name type="scientific">Chitinivorax tropicus</name>
    <dbReference type="NCBI Taxonomy" id="714531"/>
    <lineage>
        <taxon>Bacteria</taxon>
        <taxon>Pseudomonadati</taxon>
        <taxon>Pseudomonadota</taxon>
        <taxon>Betaproteobacteria</taxon>
        <taxon>Chitinivorax</taxon>
    </lineage>
</organism>
<comment type="similarity">
    <text evidence="4">Belongs to the Cob(I)alamin adenosyltransferase family.</text>
</comment>
<feature type="compositionally biased region" description="Polar residues" evidence="5">
    <location>
        <begin position="1"/>
        <end position="10"/>
    </location>
</feature>
<proteinExistence type="inferred from homology"/>
<dbReference type="NCBIfam" id="TIGR00636">
    <property type="entry name" value="PduO_Nterm"/>
    <property type="match status" value="1"/>
</dbReference>
<keyword evidence="2 4" id="KW-0547">Nucleotide-binding</keyword>
<dbReference type="PANTHER" id="PTHR12213:SF0">
    <property type="entry name" value="CORRINOID ADENOSYLTRANSFERASE MMAB"/>
    <property type="match status" value="1"/>
</dbReference>
<dbReference type="GO" id="GO:0005524">
    <property type="term" value="F:ATP binding"/>
    <property type="evidence" value="ECO:0007669"/>
    <property type="project" value="UniProtKB-UniRule"/>
</dbReference>
<dbReference type="PANTHER" id="PTHR12213">
    <property type="entry name" value="CORRINOID ADENOSYLTRANSFERASE"/>
    <property type="match status" value="1"/>
</dbReference>
<gene>
    <name evidence="7" type="ORF">HNQ59_003170</name>
</gene>
<sequence length="189" mass="20876">MSYRLSTITTRAGDGGETGLADGSRLSKSDAQIHLLGEIDELNSVLGLLLAELGVDARQSRLLAVQHELFELGADVAVPLRRYIGEQQLQALEQDVVAWNATLPPLREFILPGGCKAAAWAHLARTVCRRAERWVVMALPDRPDLDHALRYLNRLSDWLFVLARILNVAAATSDVLWQPVPKASDPHRD</sequence>
<comment type="caution">
    <text evidence="7">The sequence shown here is derived from an EMBL/GenBank/DDBJ whole genome shotgun (WGS) entry which is preliminary data.</text>
</comment>
<dbReference type="AlphaFoldDB" id="A0A840MSW2"/>
<accession>A0A840MSW2</accession>